<name>A0A0S8FPE0_UNCW3</name>
<evidence type="ECO:0000313" key="1">
    <source>
        <dbReference type="EMBL" id="KPK62034.1"/>
    </source>
</evidence>
<protein>
    <submittedName>
        <fullName evidence="1">Uncharacterized protein</fullName>
    </submittedName>
</protein>
<organism evidence="1 2">
    <name type="scientific">candidate division WOR_3 bacterium SM23_42</name>
    <dbReference type="NCBI Taxonomy" id="1703779"/>
    <lineage>
        <taxon>Bacteria</taxon>
        <taxon>Bacteria division WOR-3</taxon>
    </lineage>
</organism>
<sequence>MNEEYGFWVGRLGYRISTLHGFSLEEYQTVIKDMLEQTAFKGSYQMALTDIWMKITLKKRK</sequence>
<comment type="caution">
    <text evidence="1">The sequence shown here is derived from an EMBL/GenBank/DDBJ whole genome shotgun (WGS) entry which is preliminary data.</text>
</comment>
<dbReference type="AlphaFoldDB" id="A0A0S8FPE0"/>
<accession>A0A0S8FPE0</accession>
<gene>
    <name evidence="1" type="ORF">AMJ83_11750</name>
</gene>
<evidence type="ECO:0000313" key="2">
    <source>
        <dbReference type="Proteomes" id="UP000051373"/>
    </source>
</evidence>
<proteinExistence type="predicted"/>
<dbReference type="EMBL" id="LJUJ01000058">
    <property type="protein sequence ID" value="KPK62034.1"/>
    <property type="molecule type" value="Genomic_DNA"/>
</dbReference>
<reference evidence="1 2" key="1">
    <citation type="journal article" date="2015" name="Microbiome">
        <title>Genomic resolution of linkages in carbon, nitrogen, and sulfur cycling among widespread estuary sediment bacteria.</title>
        <authorList>
            <person name="Baker B.J."/>
            <person name="Lazar C.S."/>
            <person name="Teske A.P."/>
            <person name="Dick G.J."/>
        </authorList>
    </citation>
    <scope>NUCLEOTIDE SEQUENCE [LARGE SCALE GENOMIC DNA]</scope>
    <source>
        <strain evidence="1">SM23_42</strain>
    </source>
</reference>
<dbReference type="Proteomes" id="UP000051373">
    <property type="component" value="Unassembled WGS sequence"/>
</dbReference>